<dbReference type="OrthoDB" id="1936608at2759"/>
<feature type="region of interest" description="Disordered" evidence="1">
    <location>
        <begin position="1151"/>
        <end position="1203"/>
    </location>
</feature>
<feature type="domain" description="Reverse transcriptase" evidence="2">
    <location>
        <begin position="767"/>
        <end position="1053"/>
    </location>
</feature>
<protein>
    <submittedName>
        <fullName evidence="3">LINE-1 reverse transcriptase-like</fullName>
    </submittedName>
</protein>
<dbReference type="Proteomes" id="UP000186817">
    <property type="component" value="Unassembled WGS sequence"/>
</dbReference>
<feature type="compositionally biased region" description="Basic and acidic residues" evidence="1">
    <location>
        <begin position="578"/>
        <end position="590"/>
    </location>
</feature>
<feature type="region of interest" description="Disordered" evidence="1">
    <location>
        <begin position="571"/>
        <end position="597"/>
    </location>
</feature>
<dbReference type="Gene3D" id="3.90.70.10">
    <property type="entry name" value="Cysteine proteinases"/>
    <property type="match status" value="1"/>
</dbReference>
<dbReference type="InterPro" id="IPR043502">
    <property type="entry name" value="DNA/RNA_pol_sf"/>
</dbReference>
<dbReference type="SUPFAM" id="SSF54001">
    <property type="entry name" value="Cysteine proteinases"/>
    <property type="match status" value="1"/>
</dbReference>
<dbReference type="GO" id="GO:0003964">
    <property type="term" value="F:RNA-directed DNA polymerase activity"/>
    <property type="evidence" value="ECO:0007669"/>
    <property type="project" value="UniProtKB-KW"/>
</dbReference>
<evidence type="ECO:0000313" key="4">
    <source>
        <dbReference type="Proteomes" id="UP000186817"/>
    </source>
</evidence>
<reference evidence="3 4" key="1">
    <citation type="submission" date="2016-02" db="EMBL/GenBank/DDBJ databases">
        <title>Genome analysis of coral dinoflagellate symbionts highlights evolutionary adaptations to a symbiotic lifestyle.</title>
        <authorList>
            <person name="Aranda M."/>
            <person name="Li Y."/>
            <person name="Liew Y.J."/>
            <person name="Baumgarten S."/>
            <person name="Simakov O."/>
            <person name="Wilson M."/>
            <person name="Piel J."/>
            <person name="Ashoor H."/>
            <person name="Bougouffa S."/>
            <person name="Bajic V.B."/>
            <person name="Ryu T."/>
            <person name="Ravasi T."/>
            <person name="Bayer T."/>
            <person name="Micklem G."/>
            <person name="Kim H."/>
            <person name="Bhak J."/>
            <person name="Lajeunesse T.C."/>
            <person name="Voolstra C.R."/>
        </authorList>
    </citation>
    <scope>NUCLEOTIDE SEQUENCE [LARGE SCALE GENOMIC DNA]</scope>
    <source>
        <strain evidence="3 4">CCMP2467</strain>
    </source>
</reference>
<comment type="caution">
    <text evidence="3">The sequence shown here is derived from an EMBL/GenBank/DDBJ whole genome shotgun (WGS) entry which is preliminary data.</text>
</comment>
<keyword evidence="3" id="KW-0548">Nucleotidyltransferase</keyword>
<dbReference type="EMBL" id="LSRX01000226">
    <property type="protein sequence ID" value="OLQ03799.1"/>
    <property type="molecule type" value="Genomic_DNA"/>
</dbReference>
<evidence type="ECO:0000259" key="2">
    <source>
        <dbReference type="PROSITE" id="PS50878"/>
    </source>
</evidence>
<dbReference type="PROSITE" id="PS50878">
    <property type="entry name" value="RT_POL"/>
    <property type="match status" value="1"/>
</dbReference>
<gene>
    <name evidence="3" type="ORF">AK812_SmicGene13181</name>
</gene>
<feature type="region of interest" description="Disordered" evidence="1">
    <location>
        <begin position="400"/>
        <end position="432"/>
    </location>
</feature>
<accession>A0A1Q9E8P9</accession>
<keyword evidence="3" id="KW-0808">Transferase</keyword>
<dbReference type="SUPFAM" id="SSF56672">
    <property type="entry name" value="DNA/RNA polymerases"/>
    <property type="match status" value="1"/>
</dbReference>
<feature type="compositionally biased region" description="Polar residues" evidence="1">
    <location>
        <begin position="334"/>
        <end position="343"/>
    </location>
</feature>
<dbReference type="InterPro" id="IPR000477">
    <property type="entry name" value="RT_dom"/>
</dbReference>
<dbReference type="Pfam" id="PF00078">
    <property type="entry name" value="RVT_1"/>
    <property type="match status" value="1"/>
</dbReference>
<name>A0A1Q9E8P9_SYMMI</name>
<sequence length="1687" mass="185446">MTASGHRKSHVQALAKCKNYVALLSDGWCNVHGAMQRNKADEYSSTRCEAGEALTSSVRRGKSVGISQTPWNSNALDYFDGQFHELGFHRSFLDSLLQEIGYEEELMEACVKARLNSVPSFLDWKIVAFIHLEVEYSKLGCGYAWRSTAGFRGAAASPAGTYAMADEALAALLFLGFEHGCNKIHHWGMPQGPMACSACAGAADALQKDPKVRRQFLHMVLLSMFTTAGSYSSNHRYFDEFERRPLWVAPTPGLQLTPSWIGCPPCRPYPCLACSATMDPLHDDVLEEALADATALAAPDDTAALAGSDNEGVEETTAATAKPEARDAEEDATSEASHYSTWSAAMHAADRSPSPSRRGAGAGPFGPPPAISIHHPLARQYIPSLPSAEPPAMPVDLVSSRHRHRTTPLGSSSSARGPPAIPSMPGEPDDPHWQRVMAVNVLNTLQHTGPAFVHAPALATVKSWNSLRIILEEATEMDEVCCQRVDPQDLSSALHVAGPTEAGADADGNHEDAEAEPYDEGEEEEDNSPDEDPSSDPDEPGPDGADGPAPPLTGVLLPPSVLEIGIDVAPPAAETLPDPDRGHGHPDRYSRFTRRASAKPMVSQAVSCLSRLTQAWPIQAVDRDPSHDVERGHLHIIAIYQKTHDPSDKSAPQQRQQVNDPGRASIRRRMQLRGPEGQMLPPAEELALLEHHFSSRFRATNVQDCAMASKQWSCREPIEIHAATLCAHILQVPRRKAVPAGHPPSATWRICADLISPWLCNTLRHTWHSAVIEVPQAWANVDLALVPKPEKSGREPKDYRPIGLACPLGKKMLGVIVQPYVTSIIRQVQVFPQFAYQQGRSQLAALRRVFQHCASAREGLQLHTRNLHLRFAGHKPTPLFGALMVAVDLTQAFDRMPRHRLYQGLCRLGVPTDVAHLLMAWHSNIHYRVHHNQDSRSFRATRGIRQGCSIAPLLWLVFSHEVSCALEEKVGMDTIARVLTIFADDYLVADTFSSVVELEALLDIVQALFRTLETFGMEAEIAYNRLGSVLKGRHHLSTSQRVLVYIRWRSVEMPECPCLIKFSNSLCGQSGLDMAVYLRTPWMDCPNASIAKNAFRLGPKIVAGVKLACHPDISTILHTHKTNAVLHEHDELFGSLAAKQAKDFGHALLEATTTSQDGLPSKAPRLDNGKRGRPQSGDNQPSTPFGGGGNRQRGGKGDRGPRSTQALLKTMGRLLLRQETSIQILKQNSAWDVYLQPGAQGPLPLLFRASETYRAEAKSKRMDCPLRAQLLSTLFQTVLQCIKNIKESPEQLQAVQTRGWITSEGRWVYQRWDPQAQVLAVDEGRTPLEHQELVTLLGLMAQAVSQKDVVHRFNATYPITVDQRNTARFMLEIGLRAKGVGDVWIGLEALQGLAALQVVGMQLRRDGLRRSNLAEDLQKMLNELCDGNDDTLQGCIDRWHQQAYLHGLKEAYPVVLMQLPRYSFGTNGASKDRSGIAIDKRVFLPIFGRGLTTFKATYLVCSIIVHHGVQTHSGHYTSLLLEPGALHRNIYWGTDDGKAAKSYGRMPKCVERDAYVLILIRCRFPAAMGSNHVSRRLSGGDDFLGGLEAAAYASQTMGFGEGVVLRLLDLSEEQLETALPGYAKLAKLGCGGILADEMALGKTAQRLVFRDLLPSILSDKQARTPTFAMPLHLPTAMPHAYHFEKGY</sequence>
<feature type="region of interest" description="Disordered" evidence="1">
    <location>
        <begin position="499"/>
        <end position="557"/>
    </location>
</feature>
<proteinExistence type="predicted"/>
<feature type="compositionally biased region" description="Polar residues" evidence="1">
    <location>
        <begin position="650"/>
        <end position="659"/>
    </location>
</feature>
<dbReference type="PANTHER" id="PTHR19446">
    <property type="entry name" value="REVERSE TRANSCRIPTASES"/>
    <property type="match status" value="1"/>
</dbReference>
<evidence type="ECO:0000313" key="3">
    <source>
        <dbReference type="EMBL" id="OLQ03799.1"/>
    </source>
</evidence>
<evidence type="ECO:0000256" key="1">
    <source>
        <dbReference type="SAM" id="MobiDB-lite"/>
    </source>
</evidence>
<organism evidence="3 4">
    <name type="scientific">Symbiodinium microadriaticum</name>
    <name type="common">Dinoflagellate</name>
    <name type="synonym">Zooxanthella microadriatica</name>
    <dbReference type="NCBI Taxonomy" id="2951"/>
    <lineage>
        <taxon>Eukaryota</taxon>
        <taxon>Sar</taxon>
        <taxon>Alveolata</taxon>
        <taxon>Dinophyceae</taxon>
        <taxon>Suessiales</taxon>
        <taxon>Symbiodiniaceae</taxon>
        <taxon>Symbiodinium</taxon>
    </lineage>
</organism>
<keyword evidence="3" id="KW-0695">RNA-directed DNA polymerase</keyword>
<feature type="region of interest" description="Disordered" evidence="1">
    <location>
        <begin position="644"/>
        <end position="664"/>
    </location>
</feature>
<dbReference type="InterPro" id="IPR038765">
    <property type="entry name" value="Papain-like_cys_pep_sf"/>
</dbReference>
<feature type="region of interest" description="Disordered" evidence="1">
    <location>
        <begin position="304"/>
        <end position="373"/>
    </location>
</feature>
<keyword evidence="4" id="KW-1185">Reference proteome</keyword>
<feature type="compositionally biased region" description="Acidic residues" evidence="1">
    <location>
        <begin position="513"/>
        <end position="541"/>
    </location>
</feature>